<gene>
    <name evidence="4" type="ORF">AB0C36_29260</name>
</gene>
<evidence type="ECO:0000256" key="1">
    <source>
        <dbReference type="ARBA" id="ARBA00023125"/>
    </source>
</evidence>
<sequence>MKDAQLAIGPAAERFGLATHVLRHWEDEGLLSPPRDGGGRRRYGNEDLFRIAAILRAKEAGFDLVSIRAMLADTDVRRRRHALEAQRTALRRRIAEAQAALDLVDCALGCDHDDMATCPHFRRFLAERVGGDALANKSQSQSQGESKSESASDDNAARRVTG</sequence>
<evidence type="ECO:0000256" key="2">
    <source>
        <dbReference type="SAM" id="MobiDB-lite"/>
    </source>
</evidence>
<keyword evidence="1" id="KW-0238">DNA-binding</keyword>
<name>A0ABV3DR04_9ACTN</name>
<dbReference type="PANTHER" id="PTHR30204:SF98">
    <property type="entry name" value="HTH-TYPE TRANSCRIPTIONAL REGULATOR ADHR"/>
    <property type="match status" value="1"/>
</dbReference>
<organism evidence="4 5">
    <name type="scientific">Streptodolium elevatio</name>
    <dbReference type="NCBI Taxonomy" id="3157996"/>
    <lineage>
        <taxon>Bacteria</taxon>
        <taxon>Bacillati</taxon>
        <taxon>Actinomycetota</taxon>
        <taxon>Actinomycetes</taxon>
        <taxon>Kitasatosporales</taxon>
        <taxon>Streptomycetaceae</taxon>
        <taxon>Streptodolium</taxon>
    </lineage>
</organism>
<evidence type="ECO:0000313" key="4">
    <source>
        <dbReference type="EMBL" id="MEU8137589.1"/>
    </source>
</evidence>
<evidence type="ECO:0000313" key="5">
    <source>
        <dbReference type="Proteomes" id="UP001551482"/>
    </source>
</evidence>
<dbReference type="SMART" id="SM00422">
    <property type="entry name" value="HTH_MERR"/>
    <property type="match status" value="1"/>
</dbReference>
<reference evidence="4 5" key="1">
    <citation type="submission" date="2024-06" db="EMBL/GenBank/DDBJ databases">
        <title>The Natural Products Discovery Center: Release of the First 8490 Sequenced Strains for Exploring Actinobacteria Biosynthetic Diversity.</title>
        <authorList>
            <person name="Kalkreuter E."/>
            <person name="Kautsar S.A."/>
            <person name="Yang D."/>
            <person name="Bader C.D."/>
            <person name="Teijaro C.N."/>
            <person name="Fluegel L."/>
            <person name="Davis C.M."/>
            <person name="Simpson J.R."/>
            <person name="Lauterbach L."/>
            <person name="Steele A.D."/>
            <person name="Gui C."/>
            <person name="Meng S."/>
            <person name="Li G."/>
            <person name="Viehrig K."/>
            <person name="Ye F."/>
            <person name="Su P."/>
            <person name="Kiefer A.F."/>
            <person name="Nichols A."/>
            <person name="Cepeda A.J."/>
            <person name="Yan W."/>
            <person name="Fan B."/>
            <person name="Jiang Y."/>
            <person name="Adhikari A."/>
            <person name="Zheng C.-J."/>
            <person name="Schuster L."/>
            <person name="Cowan T.M."/>
            <person name="Smanski M.J."/>
            <person name="Chevrette M.G."/>
            <person name="De Carvalho L.P.S."/>
            <person name="Shen B."/>
        </authorList>
    </citation>
    <scope>NUCLEOTIDE SEQUENCE [LARGE SCALE GENOMIC DNA]</scope>
    <source>
        <strain evidence="4 5">NPDC048946</strain>
    </source>
</reference>
<dbReference type="Proteomes" id="UP001551482">
    <property type="component" value="Unassembled WGS sequence"/>
</dbReference>
<dbReference type="InterPro" id="IPR009061">
    <property type="entry name" value="DNA-bd_dom_put_sf"/>
</dbReference>
<dbReference type="PRINTS" id="PR00040">
    <property type="entry name" value="HTHMERR"/>
</dbReference>
<dbReference type="PANTHER" id="PTHR30204">
    <property type="entry name" value="REDOX-CYCLING DRUG-SENSING TRANSCRIPTIONAL ACTIVATOR SOXR"/>
    <property type="match status" value="1"/>
</dbReference>
<evidence type="ECO:0000259" key="3">
    <source>
        <dbReference type="PROSITE" id="PS50937"/>
    </source>
</evidence>
<dbReference type="Gene3D" id="1.10.1660.10">
    <property type="match status" value="1"/>
</dbReference>
<feature type="region of interest" description="Disordered" evidence="2">
    <location>
        <begin position="134"/>
        <end position="162"/>
    </location>
</feature>
<dbReference type="PROSITE" id="PS50937">
    <property type="entry name" value="HTH_MERR_2"/>
    <property type="match status" value="1"/>
</dbReference>
<comment type="caution">
    <text evidence="4">The sequence shown here is derived from an EMBL/GenBank/DDBJ whole genome shotgun (WGS) entry which is preliminary data.</text>
</comment>
<dbReference type="InterPro" id="IPR000551">
    <property type="entry name" value="MerR-type_HTH_dom"/>
</dbReference>
<proteinExistence type="predicted"/>
<protein>
    <submittedName>
        <fullName evidence="4">MerR family transcriptional regulator</fullName>
    </submittedName>
</protein>
<accession>A0ABV3DR04</accession>
<dbReference type="CDD" id="cd00592">
    <property type="entry name" value="HTH_MerR-like"/>
    <property type="match status" value="1"/>
</dbReference>
<dbReference type="SUPFAM" id="SSF46955">
    <property type="entry name" value="Putative DNA-binding domain"/>
    <property type="match status" value="1"/>
</dbReference>
<dbReference type="InterPro" id="IPR047057">
    <property type="entry name" value="MerR_fam"/>
</dbReference>
<keyword evidence="5" id="KW-1185">Reference proteome</keyword>
<dbReference type="RefSeq" id="WP_358359701.1">
    <property type="nucleotide sequence ID" value="NZ_JBEZFP010000093.1"/>
</dbReference>
<feature type="domain" description="HTH merR-type" evidence="3">
    <location>
        <begin position="5"/>
        <end position="73"/>
    </location>
</feature>
<dbReference type="Pfam" id="PF13411">
    <property type="entry name" value="MerR_1"/>
    <property type="match status" value="1"/>
</dbReference>
<dbReference type="EMBL" id="JBEZFP010000093">
    <property type="protein sequence ID" value="MEU8137589.1"/>
    <property type="molecule type" value="Genomic_DNA"/>
</dbReference>